<reference evidence="2 3" key="1">
    <citation type="submission" date="2017-02" db="EMBL/GenBank/DDBJ databases">
        <title>Chromobacterium haemolyticum H5244.</title>
        <authorList>
            <person name="Gulvik C.A."/>
        </authorList>
    </citation>
    <scope>NUCLEOTIDE SEQUENCE [LARGE SCALE GENOMIC DNA]</scope>
    <source>
        <strain evidence="2 3">H5244</strain>
    </source>
</reference>
<dbReference type="InterPro" id="IPR050706">
    <property type="entry name" value="Cyclic-di-GMP_PDE-like"/>
</dbReference>
<dbReference type="Proteomes" id="UP000192721">
    <property type="component" value="Unassembled WGS sequence"/>
</dbReference>
<name>A0A1W0CQ64_9NEIS</name>
<comment type="caution">
    <text evidence="2">The sequence shown here is derived from an EMBL/GenBank/DDBJ whole genome shotgun (WGS) entry which is preliminary data.</text>
</comment>
<organism evidence="2 3">
    <name type="scientific">Chromobacterium haemolyticum</name>
    <dbReference type="NCBI Taxonomy" id="394935"/>
    <lineage>
        <taxon>Bacteria</taxon>
        <taxon>Pseudomonadati</taxon>
        <taxon>Pseudomonadota</taxon>
        <taxon>Betaproteobacteria</taxon>
        <taxon>Neisseriales</taxon>
        <taxon>Chromobacteriaceae</taxon>
        <taxon>Chromobacterium</taxon>
    </lineage>
</organism>
<dbReference type="Pfam" id="PF00563">
    <property type="entry name" value="EAL"/>
    <property type="match status" value="1"/>
</dbReference>
<dbReference type="Gene3D" id="3.20.20.450">
    <property type="entry name" value="EAL domain"/>
    <property type="match status" value="1"/>
</dbReference>
<gene>
    <name evidence="2" type="ORF">B0T45_15325</name>
</gene>
<feature type="domain" description="EAL" evidence="1">
    <location>
        <begin position="1"/>
        <end position="203"/>
    </location>
</feature>
<evidence type="ECO:0000313" key="2">
    <source>
        <dbReference type="EMBL" id="OQS36866.1"/>
    </source>
</evidence>
<evidence type="ECO:0000259" key="1">
    <source>
        <dbReference type="PROSITE" id="PS50883"/>
    </source>
</evidence>
<dbReference type="InterPro" id="IPR035919">
    <property type="entry name" value="EAL_sf"/>
</dbReference>
<sequence length="203" mass="22651">MPNSSRYLGRQAIVDRQQQLVAYELLFRSSPANFALVRDDLLASAEVLRNAFGELGNVDVLGQFPGFINASADLLQDAILDQLPAERLVLEILETVTVTEALLQRMALLRQRGFRLALDDVIHLGPDQTAMLPLVDIVKVDVAAVETERLPALMAQLSDFDGILLAEKVDSREQFERCRDLGFRWFQGYFHGRPVVLSSTDAP</sequence>
<dbReference type="EMBL" id="MUKV01000021">
    <property type="protein sequence ID" value="OQS36866.1"/>
    <property type="molecule type" value="Genomic_DNA"/>
</dbReference>
<dbReference type="AlphaFoldDB" id="A0A1W0CQ64"/>
<accession>A0A1W0CQ64</accession>
<proteinExistence type="predicted"/>
<dbReference type="GO" id="GO:0071111">
    <property type="term" value="F:cyclic-guanylate-specific phosphodiesterase activity"/>
    <property type="evidence" value="ECO:0007669"/>
    <property type="project" value="InterPro"/>
</dbReference>
<dbReference type="RefSeq" id="WP_052370745.1">
    <property type="nucleotide sequence ID" value="NZ_CP109905.1"/>
</dbReference>
<dbReference type="InterPro" id="IPR001633">
    <property type="entry name" value="EAL_dom"/>
</dbReference>
<dbReference type="PANTHER" id="PTHR33121:SF76">
    <property type="entry name" value="SIGNALING PROTEIN"/>
    <property type="match status" value="1"/>
</dbReference>
<dbReference type="PROSITE" id="PS50883">
    <property type="entry name" value="EAL"/>
    <property type="match status" value="1"/>
</dbReference>
<protein>
    <submittedName>
        <fullName evidence="2">EAL domain-containing protein</fullName>
    </submittedName>
</protein>
<dbReference type="PANTHER" id="PTHR33121">
    <property type="entry name" value="CYCLIC DI-GMP PHOSPHODIESTERASE PDEF"/>
    <property type="match status" value="1"/>
</dbReference>
<dbReference type="SMART" id="SM00052">
    <property type="entry name" value="EAL"/>
    <property type="match status" value="1"/>
</dbReference>
<evidence type="ECO:0000313" key="3">
    <source>
        <dbReference type="Proteomes" id="UP000192721"/>
    </source>
</evidence>
<dbReference type="SUPFAM" id="SSF141868">
    <property type="entry name" value="EAL domain-like"/>
    <property type="match status" value="1"/>
</dbReference>